<keyword evidence="5 7" id="KW-1133">Transmembrane helix</keyword>
<feature type="domain" description="ABC transmembrane type-1" evidence="8">
    <location>
        <begin position="57"/>
        <end position="237"/>
    </location>
</feature>
<dbReference type="GO" id="GO:0005886">
    <property type="term" value="C:plasma membrane"/>
    <property type="evidence" value="ECO:0007669"/>
    <property type="project" value="UniProtKB-SubCell"/>
</dbReference>
<dbReference type="OrthoDB" id="5322475at2"/>
<dbReference type="SUPFAM" id="SSF161098">
    <property type="entry name" value="MetI-like"/>
    <property type="match status" value="1"/>
</dbReference>
<sequence length="250" mass="27289">MRRRFLNCLWPLAVLAGLLVFWEIGVAVWDMPHYILPPPSRIAQALLAHWPRLVPHALTTCSEIVLGFGVALAAGLLLGAGIAGSRILERALLPLVIGSQTIPVFAIAPLLVLWFGYGIGSKVVMAALIVFFPITVSTVQGLKAADRDLLDLLRVLEAGRWRIFWTVRVPQALPHIFAGAKIGMAVSVIGAVIGEWVGARQGLGYYMVQANAQMQVDRVFAAIVLLSMIGVGLYALVVLVERWLTPWRRT</sequence>
<evidence type="ECO:0000256" key="5">
    <source>
        <dbReference type="ARBA" id="ARBA00022989"/>
    </source>
</evidence>
<evidence type="ECO:0000259" key="8">
    <source>
        <dbReference type="PROSITE" id="PS50928"/>
    </source>
</evidence>
<feature type="transmembrane region" description="Helical" evidence="7">
    <location>
        <begin position="219"/>
        <end position="240"/>
    </location>
</feature>
<name>C8X583_DESRD</name>
<dbReference type="Pfam" id="PF00528">
    <property type="entry name" value="BPD_transp_1"/>
    <property type="match status" value="1"/>
</dbReference>
<dbReference type="eggNOG" id="COG0600">
    <property type="taxonomic scope" value="Bacteria"/>
</dbReference>
<evidence type="ECO:0000256" key="2">
    <source>
        <dbReference type="ARBA" id="ARBA00022448"/>
    </source>
</evidence>
<evidence type="ECO:0000313" key="9">
    <source>
        <dbReference type="EMBL" id="ACV69580.1"/>
    </source>
</evidence>
<keyword evidence="2 7" id="KW-0813">Transport</keyword>
<dbReference type="CDD" id="cd06261">
    <property type="entry name" value="TM_PBP2"/>
    <property type="match status" value="1"/>
</dbReference>
<dbReference type="GO" id="GO:0055085">
    <property type="term" value="P:transmembrane transport"/>
    <property type="evidence" value="ECO:0007669"/>
    <property type="project" value="InterPro"/>
</dbReference>
<protein>
    <submittedName>
        <fullName evidence="9">Binding-protein-dependent transport systems inner membrane component</fullName>
    </submittedName>
</protein>
<feature type="transmembrane region" description="Helical" evidence="7">
    <location>
        <begin position="9"/>
        <end position="29"/>
    </location>
</feature>
<dbReference type="Gene3D" id="1.10.3720.10">
    <property type="entry name" value="MetI-like"/>
    <property type="match status" value="1"/>
</dbReference>
<feature type="transmembrane region" description="Helical" evidence="7">
    <location>
        <begin position="91"/>
        <end position="117"/>
    </location>
</feature>
<organism evidence="9 10">
    <name type="scientific">Desulfohalobium retbaense (strain ATCC 49708 / DSM 5692 / JCM 16813 / HR100)</name>
    <dbReference type="NCBI Taxonomy" id="485915"/>
    <lineage>
        <taxon>Bacteria</taxon>
        <taxon>Pseudomonadati</taxon>
        <taxon>Thermodesulfobacteriota</taxon>
        <taxon>Desulfovibrionia</taxon>
        <taxon>Desulfovibrionales</taxon>
        <taxon>Desulfohalobiaceae</taxon>
        <taxon>Desulfohalobium</taxon>
    </lineage>
</organism>
<reference evidence="10" key="1">
    <citation type="submission" date="2009-09" db="EMBL/GenBank/DDBJ databases">
        <title>The complete chromosome of Desulfohalobium retbaense DSM 5692.</title>
        <authorList>
            <consortium name="US DOE Joint Genome Institute (JGI-PGF)"/>
            <person name="Lucas S."/>
            <person name="Copeland A."/>
            <person name="Lapidus A."/>
            <person name="Glavina del Rio T."/>
            <person name="Dalin E."/>
            <person name="Tice H."/>
            <person name="Bruce D."/>
            <person name="Goodwin L."/>
            <person name="Pitluck S."/>
            <person name="Kyrpides N."/>
            <person name="Mavromatis K."/>
            <person name="Ivanova N."/>
            <person name="Mikhailova N."/>
            <person name="Munk A.C."/>
            <person name="Brettin T."/>
            <person name="Detter J.C."/>
            <person name="Han C."/>
            <person name="Tapia R."/>
            <person name="Larimer F."/>
            <person name="Land M."/>
            <person name="Hauser L."/>
            <person name="Markowitz V."/>
            <person name="Cheng J.-F."/>
            <person name="Hugenholtz P."/>
            <person name="Woyke T."/>
            <person name="Wu D."/>
            <person name="Spring S."/>
            <person name="Klenk H.-P."/>
            <person name="Eisen J.A."/>
        </authorList>
    </citation>
    <scope>NUCLEOTIDE SEQUENCE [LARGE SCALE GENOMIC DNA]</scope>
    <source>
        <strain evidence="10">DSM 5692</strain>
    </source>
</reference>
<dbReference type="InterPro" id="IPR035906">
    <property type="entry name" value="MetI-like_sf"/>
</dbReference>
<evidence type="ECO:0000256" key="6">
    <source>
        <dbReference type="ARBA" id="ARBA00023136"/>
    </source>
</evidence>
<dbReference type="EMBL" id="CP001734">
    <property type="protein sequence ID" value="ACV69580.1"/>
    <property type="molecule type" value="Genomic_DNA"/>
</dbReference>
<dbReference type="RefSeq" id="WP_015752721.1">
    <property type="nucleotide sequence ID" value="NC_013223.1"/>
</dbReference>
<keyword evidence="6 7" id="KW-0472">Membrane</keyword>
<evidence type="ECO:0000313" key="10">
    <source>
        <dbReference type="Proteomes" id="UP000001052"/>
    </source>
</evidence>
<evidence type="ECO:0000256" key="7">
    <source>
        <dbReference type="RuleBase" id="RU363032"/>
    </source>
</evidence>
<proteinExistence type="inferred from homology"/>
<comment type="subcellular location">
    <subcellularLocation>
        <location evidence="1 7">Cell membrane</location>
        <topology evidence="1 7">Multi-pass membrane protein</topology>
    </subcellularLocation>
</comment>
<evidence type="ECO:0000256" key="4">
    <source>
        <dbReference type="ARBA" id="ARBA00022692"/>
    </source>
</evidence>
<dbReference type="HOGENOM" id="CLU_046113_2_1_7"/>
<dbReference type="PANTHER" id="PTHR30151:SF20">
    <property type="entry name" value="ABC TRANSPORTER PERMEASE PROTEIN HI_0355-RELATED"/>
    <property type="match status" value="1"/>
</dbReference>
<keyword evidence="10" id="KW-1185">Reference proteome</keyword>
<keyword evidence="3" id="KW-1003">Cell membrane</keyword>
<dbReference type="PANTHER" id="PTHR30151">
    <property type="entry name" value="ALKANE SULFONATE ABC TRANSPORTER-RELATED, MEMBRANE SUBUNIT"/>
    <property type="match status" value="1"/>
</dbReference>
<dbReference type="AlphaFoldDB" id="C8X583"/>
<reference evidence="9 10" key="2">
    <citation type="journal article" date="2010" name="Stand. Genomic Sci.">
        <title>Complete genome sequence of Desulfohalobium retbaense type strain (HR(100)).</title>
        <authorList>
            <person name="Spring S."/>
            <person name="Nolan M."/>
            <person name="Lapidus A."/>
            <person name="Glavina Del Rio T."/>
            <person name="Copeland A."/>
            <person name="Tice H."/>
            <person name="Cheng J.F."/>
            <person name="Lucas S."/>
            <person name="Land M."/>
            <person name="Chen F."/>
            <person name="Bruce D."/>
            <person name="Goodwin L."/>
            <person name="Pitluck S."/>
            <person name="Ivanova N."/>
            <person name="Mavromatis K."/>
            <person name="Mikhailova N."/>
            <person name="Pati A."/>
            <person name="Chen A."/>
            <person name="Palaniappan K."/>
            <person name="Hauser L."/>
            <person name="Chang Y.J."/>
            <person name="Jeffries C.D."/>
            <person name="Munk C."/>
            <person name="Kiss H."/>
            <person name="Chain P."/>
            <person name="Han C."/>
            <person name="Brettin T."/>
            <person name="Detter J.C."/>
            <person name="Schuler E."/>
            <person name="Goker M."/>
            <person name="Rohde M."/>
            <person name="Bristow J."/>
            <person name="Eisen J.A."/>
            <person name="Markowitz V."/>
            <person name="Hugenholtz P."/>
            <person name="Kyrpides N.C."/>
            <person name="Klenk H.P."/>
        </authorList>
    </citation>
    <scope>NUCLEOTIDE SEQUENCE [LARGE SCALE GENOMIC DNA]</scope>
    <source>
        <strain evidence="9 10">DSM 5692</strain>
    </source>
</reference>
<dbReference type="Proteomes" id="UP000001052">
    <property type="component" value="Chromosome"/>
</dbReference>
<feature type="transmembrane region" description="Helical" evidence="7">
    <location>
        <begin position="64"/>
        <end position="84"/>
    </location>
</feature>
<feature type="transmembrane region" description="Helical" evidence="7">
    <location>
        <begin position="178"/>
        <end position="199"/>
    </location>
</feature>
<dbReference type="PROSITE" id="PS50928">
    <property type="entry name" value="ABC_TM1"/>
    <property type="match status" value="1"/>
</dbReference>
<comment type="similarity">
    <text evidence="7">Belongs to the binding-protein-dependent transport system permease family.</text>
</comment>
<evidence type="ECO:0000256" key="1">
    <source>
        <dbReference type="ARBA" id="ARBA00004651"/>
    </source>
</evidence>
<dbReference type="KEGG" id="drt:Dret_2296"/>
<evidence type="ECO:0000256" key="3">
    <source>
        <dbReference type="ARBA" id="ARBA00022475"/>
    </source>
</evidence>
<dbReference type="InterPro" id="IPR000515">
    <property type="entry name" value="MetI-like"/>
</dbReference>
<feature type="transmembrane region" description="Helical" evidence="7">
    <location>
        <begin position="123"/>
        <end position="142"/>
    </location>
</feature>
<dbReference type="STRING" id="485915.Dret_2296"/>
<keyword evidence="4 7" id="KW-0812">Transmembrane</keyword>
<gene>
    <name evidence="9" type="ordered locus">Dret_2296</name>
</gene>
<accession>C8X583</accession>